<feature type="transmembrane region" description="Helical" evidence="1">
    <location>
        <begin position="250"/>
        <end position="273"/>
    </location>
</feature>
<keyword evidence="3" id="KW-1185">Reference proteome</keyword>
<keyword evidence="1" id="KW-0812">Transmembrane</keyword>
<feature type="transmembrane region" description="Helical" evidence="1">
    <location>
        <begin position="206"/>
        <end position="230"/>
    </location>
</feature>
<feature type="transmembrane region" description="Helical" evidence="1">
    <location>
        <begin position="112"/>
        <end position="132"/>
    </location>
</feature>
<gene>
    <name evidence="2" type="ORF">ACFSJC_03960</name>
</gene>
<dbReference type="Proteomes" id="UP001597337">
    <property type="component" value="Unassembled WGS sequence"/>
</dbReference>
<sequence length="281" mass="29241">MSPESSTEFANARPYAALEVADLTLKSRARSAFLRGIVWSLIGMIYAPLFIGVVLLLKGMGFGYFSYVVAASAAGGVGAVLYGARELALISTGVGAMVGVAMLILLGGQVSLSDVALVAAILAATVGLTISFPKRCSRSVPGKALAGLATGLVGGTVLAIAEPLHPEPFPIFAILAFVVSVNGILYVSTVRWWVTLSRRIRLESHPCYVIEALIMAVLAGVAAGSVWMVAGPLLSLGEGVSLIASETMHLEIQQAILGGLFGGGTAGVLLELFRFRWVHDL</sequence>
<feature type="transmembrane region" description="Helical" evidence="1">
    <location>
        <begin position="171"/>
        <end position="194"/>
    </location>
</feature>
<evidence type="ECO:0000256" key="1">
    <source>
        <dbReference type="SAM" id="Phobius"/>
    </source>
</evidence>
<proteinExistence type="predicted"/>
<feature type="transmembrane region" description="Helical" evidence="1">
    <location>
        <begin position="36"/>
        <end position="56"/>
    </location>
</feature>
<feature type="transmembrane region" description="Helical" evidence="1">
    <location>
        <begin position="87"/>
        <end position="106"/>
    </location>
</feature>
<reference evidence="3" key="1">
    <citation type="journal article" date="2019" name="Int. J. Syst. Evol. Microbiol.">
        <title>The Global Catalogue of Microorganisms (GCM) 10K type strain sequencing project: providing services to taxonomists for standard genome sequencing and annotation.</title>
        <authorList>
            <consortium name="The Broad Institute Genomics Platform"/>
            <consortium name="The Broad Institute Genome Sequencing Center for Infectious Disease"/>
            <person name="Wu L."/>
            <person name="Ma J."/>
        </authorList>
    </citation>
    <scope>NUCLEOTIDE SEQUENCE [LARGE SCALE GENOMIC DNA]</scope>
    <source>
        <strain evidence="3">KACC 12597</strain>
    </source>
</reference>
<feature type="transmembrane region" description="Helical" evidence="1">
    <location>
        <begin position="62"/>
        <end position="82"/>
    </location>
</feature>
<feature type="transmembrane region" description="Helical" evidence="1">
    <location>
        <begin position="144"/>
        <end position="165"/>
    </location>
</feature>
<organism evidence="2 3">
    <name type="scientific">Thiorhodococcus fuscus</name>
    <dbReference type="NCBI Taxonomy" id="527200"/>
    <lineage>
        <taxon>Bacteria</taxon>
        <taxon>Pseudomonadati</taxon>
        <taxon>Pseudomonadota</taxon>
        <taxon>Gammaproteobacteria</taxon>
        <taxon>Chromatiales</taxon>
        <taxon>Chromatiaceae</taxon>
        <taxon>Thiorhodococcus</taxon>
    </lineage>
</organism>
<accession>A0ABW4Y4U8</accession>
<name>A0ABW4Y4U8_9GAMM</name>
<dbReference type="EMBL" id="JBHUHX010000007">
    <property type="protein sequence ID" value="MFD2110994.1"/>
    <property type="molecule type" value="Genomic_DNA"/>
</dbReference>
<keyword evidence="1" id="KW-0472">Membrane</keyword>
<dbReference type="RefSeq" id="WP_386023535.1">
    <property type="nucleotide sequence ID" value="NZ_JBHUHX010000007.1"/>
</dbReference>
<protein>
    <submittedName>
        <fullName evidence="2">Uncharacterized protein</fullName>
    </submittedName>
</protein>
<comment type="caution">
    <text evidence="2">The sequence shown here is derived from an EMBL/GenBank/DDBJ whole genome shotgun (WGS) entry which is preliminary data.</text>
</comment>
<keyword evidence="1" id="KW-1133">Transmembrane helix</keyword>
<evidence type="ECO:0000313" key="2">
    <source>
        <dbReference type="EMBL" id="MFD2110994.1"/>
    </source>
</evidence>
<evidence type="ECO:0000313" key="3">
    <source>
        <dbReference type="Proteomes" id="UP001597337"/>
    </source>
</evidence>